<proteinExistence type="predicted"/>
<dbReference type="EMBL" id="ML976993">
    <property type="protein sequence ID" value="KAF1956013.1"/>
    <property type="molecule type" value="Genomic_DNA"/>
</dbReference>
<gene>
    <name evidence="2" type="ORF">CC80DRAFT_492912</name>
</gene>
<protein>
    <submittedName>
        <fullName evidence="2">Uncharacterized protein</fullName>
    </submittedName>
</protein>
<feature type="compositionally biased region" description="Polar residues" evidence="1">
    <location>
        <begin position="86"/>
        <end position="98"/>
    </location>
</feature>
<name>A0A6A5TST6_9PLEO</name>
<feature type="region of interest" description="Disordered" evidence="1">
    <location>
        <begin position="42"/>
        <end position="98"/>
    </location>
</feature>
<evidence type="ECO:0000313" key="3">
    <source>
        <dbReference type="Proteomes" id="UP000800035"/>
    </source>
</evidence>
<feature type="region of interest" description="Disordered" evidence="1">
    <location>
        <begin position="1"/>
        <end position="21"/>
    </location>
</feature>
<reference evidence="2" key="1">
    <citation type="journal article" date="2020" name="Stud. Mycol.">
        <title>101 Dothideomycetes genomes: a test case for predicting lifestyles and emergence of pathogens.</title>
        <authorList>
            <person name="Haridas S."/>
            <person name="Albert R."/>
            <person name="Binder M."/>
            <person name="Bloem J."/>
            <person name="Labutti K."/>
            <person name="Salamov A."/>
            <person name="Andreopoulos B."/>
            <person name="Baker S."/>
            <person name="Barry K."/>
            <person name="Bills G."/>
            <person name="Bluhm B."/>
            <person name="Cannon C."/>
            <person name="Castanera R."/>
            <person name="Culley D."/>
            <person name="Daum C."/>
            <person name="Ezra D."/>
            <person name="Gonzalez J."/>
            <person name="Henrissat B."/>
            <person name="Kuo A."/>
            <person name="Liang C."/>
            <person name="Lipzen A."/>
            <person name="Lutzoni F."/>
            <person name="Magnuson J."/>
            <person name="Mondo S."/>
            <person name="Nolan M."/>
            <person name="Ohm R."/>
            <person name="Pangilinan J."/>
            <person name="Park H.-J."/>
            <person name="Ramirez L."/>
            <person name="Alfaro M."/>
            <person name="Sun H."/>
            <person name="Tritt A."/>
            <person name="Yoshinaga Y."/>
            <person name="Zwiers L.-H."/>
            <person name="Turgeon B."/>
            <person name="Goodwin S."/>
            <person name="Spatafora J."/>
            <person name="Crous P."/>
            <person name="Grigoriev I."/>
        </authorList>
    </citation>
    <scope>NUCLEOTIDE SEQUENCE</scope>
    <source>
        <strain evidence="2">CBS 675.92</strain>
    </source>
</reference>
<dbReference type="Proteomes" id="UP000800035">
    <property type="component" value="Unassembled WGS sequence"/>
</dbReference>
<keyword evidence="3" id="KW-1185">Reference proteome</keyword>
<evidence type="ECO:0000313" key="2">
    <source>
        <dbReference type="EMBL" id="KAF1956013.1"/>
    </source>
</evidence>
<accession>A0A6A5TST6</accession>
<dbReference type="AlphaFoldDB" id="A0A6A5TST6"/>
<sequence length="98" mass="10995">MGRAAYDMSTDSAGVVHEHNKQLQDTQFQHWEAMMWASIDDHRRKSQPLTPDQEAFAAKFGMAPGTGPQVEQPNNDRPVKSDHPPSDNSGLSKYSDQR</sequence>
<evidence type="ECO:0000256" key="1">
    <source>
        <dbReference type="SAM" id="MobiDB-lite"/>
    </source>
</evidence>
<organism evidence="2 3">
    <name type="scientific">Byssothecium circinans</name>
    <dbReference type="NCBI Taxonomy" id="147558"/>
    <lineage>
        <taxon>Eukaryota</taxon>
        <taxon>Fungi</taxon>
        <taxon>Dikarya</taxon>
        <taxon>Ascomycota</taxon>
        <taxon>Pezizomycotina</taxon>
        <taxon>Dothideomycetes</taxon>
        <taxon>Pleosporomycetidae</taxon>
        <taxon>Pleosporales</taxon>
        <taxon>Massarineae</taxon>
        <taxon>Massarinaceae</taxon>
        <taxon>Byssothecium</taxon>
    </lineage>
</organism>